<dbReference type="AlphaFoldDB" id="A0A4Q8KEX0"/>
<keyword evidence="3" id="KW-0238">DNA-binding</keyword>
<evidence type="ECO:0000256" key="5">
    <source>
        <dbReference type="ARBA" id="ARBA00023242"/>
    </source>
</evidence>
<evidence type="ECO:0000259" key="7">
    <source>
        <dbReference type="PROSITE" id="PS50888"/>
    </source>
</evidence>
<keyword evidence="4" id="KW-0804">Transcription</keyword>
<accession>A0A4Q8KEX0</accession>
<evidence type="ECO:0000256" key="6">
    <source>
        <dbReference type="SAM" id="MobiDB-lite"/>
    </source>
</evidence>
<dbReference type="GO" id="GO:0005634">
    <property type="term" value="C:nucleus"/>
    <property type="evidence" value="ECO:0007669"/>
    <property type="project" value="UniProtKB-SubCell"/>
</dbReference>
<dbReference type="PANTHER" id="PTHR23349">
    <property type="entry name" value="BASIC HELIX-LOOP-HELIX TRANSCRIPTION FACTOR, TWIST"/>
    <property type="match status" value="1"/>
</dbReference>
<reference evidence="8" key="1">
    <citation type="submission" date="2018-08" db="EMBL/GenBank/DDBJ databases">
        <authorList>
            <person name="Finet C."/>
        </authorList>
    </citation>
    <scope>NUCLEOTIDE SEQUENCE</scope>
    <source>
        <tissue evidence="8">Embryos and adults</tissue>
    </source>
</reference>
<sequence>MGRKRSSPGDDEAWGRQAANARERARMRVLARAFSRLKTTLPWVPPDTKLSKLDTLRLASTYIAHLRATLYHQPQPPQPIQLNWPFGFQKVGMDQDQDDSREDEYHHQSEHHHYQEQQIITSSSN</sequence>
<protein>
    <submittedName>
        <fullName evidence="8">HLH54F</fullName>
    </submittedName>
</protein>
<dbReference type="InterPro" id="IPR011598">
    <property type="entry name" value="bHLH_dom"/>
</dbReference>
<comment type="subcellular location">
    <subcellularLocation>
        <location evidence="1">Nucleus</location>
    </subcellularLocation>
</comment>
<feature type="region of interest" description="Disordered" evidence="6">
    <location>
        <begin position="1"/>
        <end position="22"/>
    </location>
</feature>
<evidence type="ECO:0000256" key="4">
    <source>
        <dbReference type="ARBA" id="ARBA00023163"/>
    </source>
</evidence>
<dbReference type="InterPro" id="IPR036638">
    <property type="entry name" value="HLH_DNA-bd_sf"/>
</dbReference>
<dbReference type="GO" id="GO:0032502">
    <property type="term" value="P:developmental process"/>
    <property type="evidence" value="ECO:0007669"/>
    <property type="project" value="TreeGrafter"/>
</dbReference>
<dbReference type="PANTHER" id="PTHR23349:SF72">
    <property type="entry name" value="HLH54F"/>
    <property type="match status" value="1"/>
</dbReference>
<dbReference type="EMBL" id="LS991616">
    <property type="protein sequence ID" value="SVF01467.1"/>
    <property type="molecule type" value="mRNA"/>
</dbReference>
<dbReference type="Pfam" id="PF00010">
    <property type="entry name" value="HLH"/>
    <property type="match status" value="1"/>
</dbReference>
<gene>
    <name evidence="8" type="primary">HLH54F</name>
</gene>
<dbReference type="GO" id="GO:0000981">
    <property type="term" value="F:DNA-binding transcription factor activity, RNA polymerase II-specific"/>
    <property type="evidence" value="ECO:0007669"/>
    <property type="project" value="TreeGrafter"/>
</dbReference>
<feature type="compositionally biased region" description="Basic and acidic residues" evidence="6">
    <location>
        <begin position="103"/>
        <end position="115"/>
    </location>
</feature>
<dbReference type="FunFam" id="4.10.280.10:FF:000010">
    <property type="entry name" value="Scleraxis bHLH transcription factor"/>
    <property type="match status" value="1"/>
</dbReference>
<feature type="domain" description="BHLH" evidence="7">
    <location>
        <begin position="14"/>
        <end position="66"/>
    </location>
</feature>
<evidence type="ECO:0000313" key="8">
    <source>
        <dbReference type="EMBL" id="SVF01467.1"/>
    </source>
</evidence>
<dbReference type="GO" id="GO:0000977">
    <property type="term" value="F:RNA polymerase II transcription regulatory region sequence-specific DNA binding"/>
    <property type="evidence" value="ECO:0007669"/>
    <property type="project" value="TreeGrafter"/>
</dbReference>
<keyword evidence="2" id="KW-0805">Transcription regulation</keyword>
<evidence type="ECO:0000256" key="2">
    <source>
        <dbReference type="ARBA" id="ARBA00023015"/>
    </source>
</evidence>
<dbReference type="GO" id="GO:0046983">
    <property type="term" value="F:protein dimerization activity"/>
    <property type="evidence" value="ECO:0007669"/>
    <property type="project" value="InterPro"/>
</dbReference>
<feature type="region of interest" description="Disordered" evidence="6">
    <location>
        <begin position="90"/>
        <end position="125"/>
    </location>
</feature>
<dbReference type="InterPro" id="IPR050283">
    <property type="entry name" value="E-box_TF_Regulators"/>
</dbReference>
<keyword evidence="5" id="KW-0539">Nucleus</keyword>
<dbReference type="PROSITE" id="PS50888">
    <property type="entry name" value="BHLH"/>
    <property type="match status" value="1"/>
</dbReference>
<name>A0A4Q8KEX0_AQUPA</name>
<dbReference type="Gene3D" id="4.10.280.10">
    <property type="entry name" value="Helix-loop-helix DNA-binding domain"/>
    <property type="match status" value="1"/>
</dbReference>
<dbReference type="SMART" id="SM00353">
    <property type="entry name" value="HLH"/>
    <property type="match status" value="1"/>
</dbReference>
<evidence type="ECO:0000256" key="3">
    <source>
        <dbReference type="ARBA" id="ARBA00023125"/>
    </source>
</evidence>
<organism evidence="8">
    <name type="scientific">Aquarius paludum</name>
    <name type="common">Water strider</name>
    <name type="synonym">Gerris paludum</name>
    <dbReference type="NCBI Taxonomy" id="95691"/>
    <lineage>
        <taxon>Eukaryota</taxon>
        <taxon>Metazoa</taxon>
        <taxon>Ecdysozoa</taxon>
        <taxon>Arthropoda</taxon>
        <taxon>Hexapoda</taxon>
        <taxon>Insecta</taxon>
        <taxon>Pterygota</taxon>
        <taxon>Neoptera</taxon>
        <taxon>Paraneoptera</taxon>
        <taxon>Hemiptera</taxon>
        <taxon>Heteroptera</taxon>
        <taxon>Gerromorpha</taxon>
        <taxon>Gerroidea</taxon>
        <taxon>Gerridae</taxon>
        <taxon>Gerrinae</taxon>
        <taxon>Aquarius</taxon>
    </lineage>
</organism>
<proteinExistence type="evidence at transcript level"/>
<dbReference type="SUPFAM" id="SSF47459">
    <property type="entry name" value="HLH, helix-loop-helix DNA-binding domain"/>
    <property type="match status" value="1"/>
</dbReference>
<evidence type="ECO:0000256" key="1">
    <source>
        <dbReference type="ARBA" id="ARBA00004123"/>
    </source>
</evidence>